<dbReference type="Proteomes" id="UP000255082">
    <property type="component" value="Unassembled WGS sequence"/>
</dbReference>
<gene>
    <name evidence="1" type="ORF">NCTC13184_04265</name>
</gene>
<dbReference type="Pfam" id="PF06821">
    <property type="entry name" value="Ser_hydrolase"/>
    <property type="match status" value="1"/>
</dbReference>
<organism evidence="1 2">
    <name type="scientific">Nocardia africana</name>
    <dbReference type="NCBI Taxonomy" id="134964"/>
    <lineage>
        <taxon>Bacteria</taxon>
        <taxon>Bacillati</taxon>
        <taxon>Actinomycetota</taxon>
        <taxon>Actinomycetes</taxon>
        <taxon>Mycobacteriales</taxon>
        <taxon>Nocardiaceae</taxon>
        <taxon>Nocardia</taxon>
    </lineage>
</organism>
<dbReference type="InterPro" id="IPR010662">
    <property type="entry name" value="RBBP9/YdeN"/>
</dbReference>
<dbReference type="InterPro" id="IPR029058">
    <property type="entry name" value="AB_hydrolase_fold"/>
</dbReference>
<proteinExistence type="predicted"/>
<keyword evidence="1" id="KW-0378">Hydrolase</keyword>
<reference evidence="1 2" key="1">
    <citation type="submission" date="2018-06" db="EMBL/GenBank/DDBJ databases">
        <authorList>
            <consortium name="Pathogen Informatics"/>
            <person name="Doyle S."/>
        </authorList>
    </citation>
    <scope>NUCLEOTIDE SEQUENCE [LARGE SCALE GENOMIC DNA]</scope>
    <source>
        <strain evidence="1 2">NCTC13184</strain>
    </source>
</reference>
<dbReference type="Gene3D" id="3.40.50.1820">
    <property type="entry name" value="alpha/beta hydrolase"/>
    <property type="match status" value="1"/>
</dbReference>
<accession>A0A378WZB5</accession>
<dbReference type="OrthoDB" id="9804993at2"/>
<dbReference type="SUPFAM" id="SSF53474">
    <property type="entry name" value="alpha/beta-Hydrolases"/>
    <property type="match status" value="1"/>
</dbReference>
<dbReference type="AlphaFoldDB" id="A0A378WZB5"/>
<name>A0A378WZB5_9NOCA</name>
<dbReference type="GO" id="GO:0016787">
    <property type="term" value="F:hydrolase activity"/>
    <property type="evidence" value="ECO:0007669"/>
    <property type="project" value="UniProtKB-KW"/>
</dbReference>
<protein>
    <submittedName>
        <fullName evidence="1">Predicted esterase of the alpha/beta hydrolase fold</fullName>
    </submittedName>
</protein>
<sequence length="192" mass="20766">MQHTLAPVLVIVPGLGDHGDNHWHNQLAATIPGTRTVRRPSGDALLNRDAWVTALDNTLREIPHPVVLVAHSAGVLTTVHWACRPTRDIHAALLVTPPDFEHPLPDGYPSTDQLTAHGWNPIPGRQLGFPSILATSSNDPLATRRRVAGLAETWGSRLVDLGPVGHLDPTAGYGPWPRAQHLLDELTTTADK</sequence>
<evidence type="ECO:0000313" key="1">
    <source>
        <dbReference type="EMBL" id="SUA45741.1"/>
    </source>
</evidence>
<evidence type="ECO:0000313" key="2">
    <source>
        <dbReference type="Proteomes" id="UP000255082"/>
    </source>
</evidence>
<dbReference type="EMBL" id="UGRU01000001">
    <property type="protein sequence ID" value="SUA45741.1"/>
    <property type="molecule type" value="Genomic_DNA"/>
</dbReference>
<dbReference type="RefSeq" id="WP_062963691.1">
    <property type="nucleotide sequence ID" value="NZ_JAJFOE010000001.1"/>
</dbReference>